<proteinExistence type="predicted"/>
<keyword evidence="2" id="KW-0418">Kinase</keyword>
<comment type="caution">
    <text evidence="2">The sequence shown here is derived from an EMBL/GenBank/DDBJ whole genome shotgun (WGS) entry which is preliminary data.</text>
</comment>
<dbReference type="InterPro" id="IPR027417">
    <property type="entry name" value="P-loop_NTPase"/>
</dbReference>
<dbReference type="Proteomes" id="UP000460549">
    <property type="component" value="Unassembled WGS sequence"/>
</dbReference>
<keyword evidence="3" id="KW-1185">Reference proteome</keyword>
<feature type="domain" description="Phosphoribulokinase/uridine kinase" evidence="1">
    <location>
        <begin position="262"/>
        <end position="457"/>
    </location>
</feature>
<dbReference type="SUPFAM" id="SSF55186">
    <property type="entry name" value="ThrRS/AlaRS common domain"/>
    <property type="match status" value="1"/>
</dbReference>
<dbReference type="RefSeq" id="WP_154425609.1">
    <property type="nucleotide sequence ID" value="NZ_VUNN01000014.1"/>
</dbReference>
<dbReference type="GO" id="GO:0005524">
    <property type="term" value="F:ATP binding"/>
    <property type="evidence" value="ECO:0007669"/>
    <property type="project" value="InterPro"/>
</dbReference>
<dbReference type="Gene3D" id="3.40.50.300">
    <property type="entry name" value="P-loop containing nucleotide triphosphate hydrolases"/>
    <property type="match status" value="1"/>
</dbReference>
<reference evidence="2 3" key="1">
    <citation type="submission" date="2019-08" db="EMBL/GenBank/DDBJ databases">
        <title>In-depth cultivation of the pig gut microbiome towards novel bacterial diversity and tailored functional studies.</title>
        <authorList>
            <person name="Wylensek D."/>
            <person name="Hitch T.C.A."/>
            <person name="Clavel T."/>
        </authorList>
    </citation>
    <scope>NUCLEOTIDE SEQUENCE [LARGE SCALE GENOMIC DNA]</scope>
    <source>
        <strain evidence="2 3">NM-380-WT-3C1</strain>
    </source>
</reference>
<gene>
    <name evidence="2" type="ORF">FYJ80_07525</name>
</gene>
<organism evidence="2 3">
    <name type="scientific">Bullifex porci</name>
    <dbReference type="NCBI Taxonomy" id="2606638"/>
    <lineage>
        <taxon>Bacteria</taxon>
        <taxon>Pseudomonadati</taxon>
        <taxon>Spirochaetota</taxon>
        <taxon>Spirochaetia</taxon>
        <taxon>Spirochaetales</taxon>
        <taxon>Spirochaetaceae</taxon>
        <taxon>Bullifex</taxon>
    </lineage>
</organism>
<keyword evidence="2" id="KW-0808">Transferase</keyword>
<name>A0A7X2PCY1_9SPIO</name>
<dbReference type="InterPro" id="IPR018163">
    <property type="entry name" value="Thr/Ala-tRNA-synth_IIc_edit"/>
</dbReference>
<dbReference type="EMBL" id="VUNN01000014">
    <property type="protein sequence ID" value="MSU06624.1"/>
    <property type="molecule type" value="Genomic_DNA"/>
</dbReference>
<accession>A0A7X2PCY1</accession>
<dbReference type="Pfam" id="PF00485">
    <property type="entry name" value="PRK"/>
    <property type="match status" value="1"/>
</dbReference>
<sequence length="526" mass="60133">MNKSIYSENPVVAQLVDGELKSSDYQILHEADIQEVKLFSPLGKRVYRHSICLLLSYAAAALYPNRHLEIGHSLGDGFYFTFTDHEVTEDDVERLKQKMVETVNSDIKIETKYVSYLEALRLFSKPQYELSLSLLKSRNDSTVKITTIDGFSFIAYEPVVTHTSLLTLWELRRYGSGMLLRYPQTRDINNIREFVDNPLLYKVFSKSRENMKILHTSSLGELNKEIAEGNIERIITLSEAMMNRQISLISEEIKQRGSVKAIFIAGPSSSGKTTSSLKLFRELEIIGYEPVKISLDDYYLPRNLIPRDENGDYDYEVLEALNLPLIQDNITSLLEGKEVHLPYYDFKSDKRGERAEATHLKENSILIIEGIHALNPKLVPSLDRALMYKIYISCLTSICIDEHNRISTTDNRIIRRVVRDSRTRGIDPAETLTMWPSVERGEKNHIFVYQNNADSMINSNLAYEIAALTPYAIPLLRSIKPDKGYAYTTARRILKFLELCYPIQAEKIPSDSVIREFIGGSIYGAI</sequence>
<dbReference type="AlphaFoldDB" id="A0A7X2PCY1"/>
<evidence type="ECO:0000313" key="3">
    <source>
        <dbReference type="Proteomes" id="UP000460549"/>
    </source>
</evidence>
<dbReference type="Gene3D" id="3.30.980.10">
    <property type="entry name" value="Threonyl-trna Synthetase, Chain A, domain 2"/>
    <property type="match status" value="1"/>
</dbReference>
<dbReference type="PANTHER" id="PTHR10285">
    <property type="entry name" value="URIDINE KINASE"/>
    <property type="match status" value="1"/>
</dbReference>
<evidence type="ECO:0000313" key="2">
    <source>
        <dbReference type="EMBL" id="MSU06624.1"/>
    </source>
</evidence>
<protein>
    <submittedName>
        <fullName evidence="2">Nucleoside kinase</fullName>
    </submittedName>
</protein>
<dbReference type="InterPro" id="IPR006083">
    <property type="entry name" value="PRK/URK"/>
</dbReference>
<dbReference type="CDD" id="cd02028">
    <property type="entry name" value="UMPK_like"/>
    <property type="match status" value="1"/>
</dbReference>
<evidence type="ECO:0000259" key="1">
    <source>
        <dbReference type="Pfam" id="PF00485"/>
    </source>
</evidence>
<dbReference type="GO" id="GO:0016301">
    <property type="term" value="F:kinase activity"/>
    <property type="evidence" value="ECO:0007669"/>
    <property type="project" value="UniProtKB-KW"/>
</dbReference>
<dbReference type="SUPFAM" id="SSF52540">
    <property type="entry name" value="P-loop containing nucleoside triphosphate hydrolases"/>
    <property type="match status" value="1"/>
</dbReference>